<reference evidence="11" key="1">
    <citation type="submission" date="2021-12" db="EMBL/GenBank/DDBJ databases">
        <authorList>
            <person name="Zaccaron A."/>
            <person name="Stergiopoulos I."/>
        </authorList>
    </citation>
    <scope>NUCLEOTIDE SEQUENCE</scope>
    <source>
        <strain evidence="11">Race5_Kim</strain>
    </source>
</reference>
<comment type="subunit">
    <text evidence="9">Component of the Mediator complex.</text>
</comment>
<keyword evidence="6 9" id="KW-0804">Transcription</keyword>
<evidence type="ECO:0000256" key="4">
    <source>
        <dbReference type="ARBA" id="ARBA00023015"/>
    </source>
</evidence>
<comment type="function">
    <text evidence="9">Component of the Mediator complex, a coactivator involved in the regulated transcription of nearly all RNA polymerase II-dependent genes. Mediator functions as a bridge to convey information from gene-specific regulatory proteins to the basal RNA polymerase II transcription machinery. Mediator is recruited to promoters by direct interactions with regulatory proteins and serves as a scaffold for the assembly of a functional preinitiation complex with RNA polymerase II and the general transcription factors.</text>
</comment>
<evidence type="ECO:0000313" key="11">
    <source>
        <dbReference type="EMBL" id="UJO11035.1"/>
    </source>
</evidence>
<evidence type="ECO:0000256" key="9">
    <source>
        <dbReference type="RuleBase" id="RU364151"/>
    </source>
</evidence>
<feature type="region of interest" description="Disordered" evidence="10">
    <location>
        <begin position="293"/>
        <end position="405"/>
    </location>
</feature>
<name>A0A9Q8L529_PASFU</name>
<keyword evidence="12" id="KW-1185">Reference proteome</keyword>
<dbReference type="GO" id="GO:0016592">
    <property type="term" value="C:mediator complex"/>
    <property type="evidence" value="ECO:0007669"/>
    <property type="project" value="InterPro"/>
</dbReference>
<evidence type="ECO:0000256" key="5">
    <source>
        <dbReference type="ARBA" id="ARBA00023159"/>
    </source>
</evidence>
<dbReference type="Pfam" id="PF08633">
    <property type="entry name" value="Rox3"/>
    <property type="match status" value="1"/>
</dbReference>
<accession>A0A9Q8L529</accession>
<sequence>MSSIDGERSPKRQRTSGSYSPASPPITAETKTAQRPFTPPPSVRMSPSWQSQSQIQHTSGSSPSPPSTAGFQSHMAGRGVGSEGGGESGRETPASDGYPDTRRDLYGDAEMSDRREGVEGNDVTGESEHRRTDHERQRSGQNTVMKMPASAPPLHKLHTTPIAPSRPHPSQNLIQLYGLQRIQTSVARRDPVTGEKINKLRKSYENKVKSLGFAGRNKAQANQNELQGLLDPLWDQEIQPGVSLWQSQTRDSGKQLGTPEAESDLSSKLDAAFQLLPGRLPAQLHKEWQNMLGLDDQSTGGGTKANTTPAVKPAIGSATARTAPTVSARASAPASPGNVARPERSGKKRSYQDSSFEGYDQGYDDDGYSTGGRDSAKRQKRKDFSSAQNSSSFTNNHNSVGVRSS</sequence>
<evidence type="ECO:0000256" key="7">
    <source>
        <dbReference type="ARBA" id="ARBA00023242"/>
    </source>
</evidence>
<dbReference type="GO" id="GO:0070847">
    <property type="term" value="C:core mediator complex"/>
    <property type="evidence" value="ECO:0007669"/>
    <property type="project" value="TreeGrafter"/>
</dbReference>
<keyword evidence="4 9" id="KW-0805">Transcription regulation</keyword>
<evidence type="ECO:0000256" key="2">
    <source>
        <dbReference type="ARBA" id="ARBA00009259"/>
    </source>
</evidence>
<feature type="compositionally biased region" description="Basic and acidic residues" evidence="10">
    <location>
        <begin position="99"/>
        <end position="118"/>
    </location>
</feature>
<dbReference type="OrthoDB" id="2160599at2759"/>
<keyword evidence="7 9" id="KW-0539">Nucleus</keyword>
<dbReference type="EMBL" id="CP090163">
    <property type="protein sequence ID" value="UJO11035.1"/>
    <property type="molecule type" value="Genomic_DNA"/>
</dbReference>
<dbReference type="GO" id="GO:0006357">
    <property type="term" value="P:regulation of transcription by RNA polymerase II"/>
    <property type="evidence" value="ECO:0007669"/>
    <property type="project" value="InterPro"/>
</dbReference>
<dbReference type="InterPro" id="IPR013942">
    <property type="entry name" value="Mediator_Med19_fun"/>
</dbReference>
<feature type="region of interest" description="Disordered" evidence="10">
    <location>
        <begin position="1"/>
        <end position="165"/>
    </location>
</feature>
<feature type="compositionally biased region" description="Polar residues" evidence="10">
    <location>
        <begin position="385"/>
        <end position="405"/>
    </location>
</feature>
<evidence type="ECO:0000256" key="3">
    <source>
        <dbReference type="ARBA" id="ARBA00019615"/>
    </source>
</evidence>
<dbReference type="Proteomes" id="UP000756132">
    <property type="component" value="Chromosome 1"/>
</dbReference>
<dbReference type="PANTHER" id="PTHR28270:SF1">
    <property type="entry name" value="MEDIATOR OF RNA POLYMERASE II TRANSCRIPTION SUBUNIT 19"/>
    <property type="match status" value="1"/>
</dbReference>
<feature type="compositionally biased region" description="Basic and acidic residues" evidence="10">
    <location>
        <begin position="1"/>
        <end position="10"/>
    </location>
</feature>
<dbReference type="GO" id="GO:0003712">
    <property type="term" value="F:transcription coregulator activity"/>
    <property type="evidence" value="ECO:0007669"/>
    <property type="project" value="InterPro"/>
</dbReference>
<protein>
    <recommendedName>
        <fullName evidence="3 9">Mediator of RNA polymerase II transcription subunit 19</fullName>
    </recommendedName>
    <alternativeName>
        <fullName evidence="8 9">Mediator complex subunit 19</fullName>
    </alternativeName>
</protein>
<proteinExistence type="inferred from homology"/>
<organism evidence="11 12">
    <name type="scientific">Passalora fulva</name>
    <name type="common">Tomato leaf mold</name>
    <name type="synonym">Cladosporium fulvum</name>
    <dbReference type="NCBI Taxonomy" id="5499"/>
    <lineage>
        <taxon>Eukaryota</taxon>
        <taxon>Fungi</taxon>
        <taxon>Dikarya</taxon>
        <taxon>Ascomycota</taxon>
        <taxon>Pezizomycotina</taxon>
        <taxon>Dothideomycetes</taxon>
        <taxon>Dothideomycetidae</taxon>
        <taxon>Mycosphaerellales</taxon>
        <taxon>Mycosphaerellaceae</taxon>
        <taxon>Fulvia</taxon>
    </lineage>
</organism>
<feature type="compositionally biased region" description="Basic and acidic residues" evidence="10">
    <location>
        <begin position="126"/>
        <end position="138"/>
    </location>
</feature>
<comment type="subcellular location">
    <subcellularLocation>
        <location evidence="1 9">Nucleus</location>
    </subcellularLocation>
</comment>
<evidence type="ECO:0000313" key="12">
    <source>
        <dbReference type="Proteomes" id="UP000756132"/>
    </source>
</evidence>
<reference evidence="11" key="2">
    <citation type="journal article" date="2022" name="Microb. Genom.">
        <title>A chromosome-scale genome assembly of the tomato pathogen Cladosporium fulvum reveals a compartmentalized genome architecture and the presence of a dispensable chromosome.</title>
        <authorList>
            <person name="Zaccaron A.Z."/>
            <person name="Chen L.H."/>
            <person name="Samaras A."/>
            <person name="Stergiopoulos I."/>
        </authorList>
    </citation>
    <scope>NUCLEOTIDE SEQUENCE</scope>
    <source>
        <strain evidence="11">Race5_Kim</strain>
    </source>
</reference>
<evidence type="ECO:0000256" key="8">
    <source>
        <dbReference type="ARBA" id="ARBA00032018"/>
    </source>
</evidence>
<feature type="compositionally biased region" description="Gly residues" evidence="10">
    <location>
        <begin position="78"/>
        <end position="87"/>
    </location>
</feature>
<keyword evidence="5 9" id="KW-0010">Activator</keyword>
<gene>
    <name evidence="9" type="primary">MED19</name>
    <name evidence="11" type="ORF">CLAFUR5_00654</name>
</gene>
<comment type="similarity">
    <text evidence="2 9">Belongs to the Mediator complex subunit 19 family.</text>
</comment>
<dbReference type="AlphaFoldDB" id="A0A9Q8L529"/>
<dbReference type="PANTHER" id="PTHR28270">
    <property type="entry name" value="MEDIATOR OF RNA POLYMERASE II TRANSCRIPTION SUBUNIT 19"/>
    <property type="match status" value="1"/>
</dbReference>
<evidence type="ECO:0000256" key="10">
    <source>
        <dbReference type="SAM" id="MobiDB-lite"/>
    </source>
</evidence>
<feature type="compositionally biased region" description="Polar residues" evidence="10">
    <location>
        <begin position="45"/>
        <end position="58"/>
    </location>
</feature>
<evidence type="ECO:0000256" key="1">
    <source>
        <dbReference type="ARBA" id="ARBA00004123"/>
    </source>
</evidence>
<evidence type="ECO:0000256" key="6">
    <source>
        <dbReference type="ARBA" id="ARBA00023163"/>
    </source>
</evidence>